<accession>A0A0F9CUU7</accession>
<sequence>MLTRHFRLYLAVALLSAILMTFQSARGPLRPFA</sequence>
<comment type="caution">
    <text evidence="1">The sequence shown here is derived from an EMBL/GenBank/DDBJ whole genome shotgun (WGS) entry which is preliminary data.</text>
</comment>
<feature type="non-terminal residue" evidence="1">
    <location>
        <position position="33"/>
    </location>
</feature>
<organism evidence="1">
    <name type="scientific">marine sediment metagenome</name>
    <dbReference type="NCBI Taxonomy" id="412755"/>
    <lineage>
        <taxon>unclassified sequences</taxon>
        <taxon>metagenomes</taxon>
        <taxon>ecological metagenomes</taxon>
    </lineage>
</organism>
<dbReference type="EMBL" id="LAZR01031693">
    <property type="protein sequence ID" value="KKL52989.1"/>
    <property type="molecule type" value="Genomic_DNA"/>
</dbReference>
<reference evidence="1" key="1">
    <citation type="journal article" date="2015" name="Nature">
        <title>Complex archaea that bridge the gap between prokaryotes and eukaryotes.</title>
        <authorList>
            <person name="Spang A."/>
            <person name="Saw J.H."/>
            <person name="Jorgensen S.L."/>
            <person name="Zaremba-Niedzwiedzka K."/>
            <person name="Martijn J."/>
            <person name="Lind A.E."/>
            <person name="van Eijk R."/>
            <person name="Schleper C."/>
            <person name="Guy L."/>
            <person name="Ettema T.J."/>
        </authorList>
    </citation>
    <scope>NUCLEOTIDE SEQUENCE</scope>
</reference>
<gene>
    <name evidence="1" type="ORF">LCGC14_2279900</name>
</gene>
<name>A0A0F9CUU7_9ZZZZ</name>
<proteinExistence type="predicted"/>
<evidence type="ECO:0000313" key="1">
    <source>
        <dbReference type="EMBL" id="KKL52989.1"/>
    </source>
</evidence>
<dbReference type="AlphaFoldDB" id="A0A0F9CUU7"/>
<protein>
    <submittedName>
        <fullName evidence="1">Uncharacterized protein</fullName>
    </submittedName>
</protein>